<comment type="caution">
    <text evidence="2">The sequence shown here is derived from an EMBL/GenBank/DDBJ whole genome shotgun (WGS) entry which is preliminary data.</text>
</comment>
<name>A0A1Q5TNB6_9GAMM</name>
<reference evidence="2 3" key="1">
    <citation type="submission" date="2016-09" db="EMBL/GenBank/DDBJ databases">
        <title>Xenorhabdus thuongxuanensis sp. nov. and Xenorhabdus eapokensis sp. nov., isolated from Steinernema species.</title>
        <authorList>
            <person name="Kaempfer P."/>
            <person name="Tobias N.J."/>
            <person name="Phan Ke L."/>
            <person name="Bode H.B."/>
            <person name="Glaeser S.P."/>
        </authorList>
    </citation>
    <scope>NUCLEOTIDE SEQUENCE [LARGE SCALE GENOMIC DNA]</scope>
    <source>
        <strain evidence="2 3">DL20</strain>
    </source>
</reference>
<dbReference type="AlphaFoldDB" id="A0A1Q5TNB6"/>
<protein>
    <submittedName>
        <fullName evidence="2">Uncharacterized protein</fullName>
    </submittedName>
</protein>
<evidence type="ECO:0000256" key="1">
    <source>
        <dbReference type="SAM" id="Phobius"/>
    </source>
</evidence>
<dbReference type="STRING" id="1873482.Xedl_02706"/>
<feature type="transmembrane region" description="Helical" evidence="1">
    <location>
        <begin position="99"/>
        <end position="130"/>
    </location>
</feature>
<sequence>MNSVNDKRQRRYNFLATLFLYFISFVSIYCGYVWVAYGIIFLGGFIGLIPEWGNIKNILNKYFKKFYQLIILSISYIISIKCLNYSFEIESDYLIYSPWLISIIFQISLFFSFLIVWVFISSIISVLIYFLSQFLPGSWIEKINNYPFVRLSNNSISILIITLPLIVPLYYICNPLLNIALRIDAYATSDCGEIKPNTAYLRRNDKECYIFSPWFSLEKPKIILSIKDK</sequence>
<keyword evidence="1" id="KW-0812">Transmembrane</keyword>
<evidence type="ECO:0000313" key="2">
    <source>
        <dbReference type="EMBL" id="OKP01719.1"/>
    </source>
</evidence>
<keyword evidence="1" id="KW-0472">Membrane</keyword>
<proteinExistence type="predicted"/>
<gene>
    <name evidence="2" type="ORF">Xedl_02706</name>
</gene>
<feature type="transmembrane region" description="Helical" evidence="1">
    <location>
        <begin position="66"/>
        <end position="87"/>
    </location>
</feature>
<dbReference type="EMBL" id="MKGQ01000021">
    <property type="protein sequence ID" value="OKP01719.1"/>
    <property type="molecule type" value="Genomic_DNA"/>
</dbReference>
<feature type="transmembrane region" description="Helical" evidence="1">
    <location>
        <begin position="151"/>
        <end position="172"/>
    </location>
</feature>
<keyword evidence="3" id="KW-1185">Reference proteome</keyword>
<accession>A0A1Q5TNB6</accession>
<feature type="transmembrane region" description="Helical" evidence="1">
    <location>
        <begin position="12"/>
        <end position="29"/>
    </location>
</feature>
<organism evidence="2 3">
    <name type="scientific">Xenorhabdus eapokensis</name>
    <dbReference type="NCBI Taxonomy" id="1873482"/>
    <lineage>
        <taxon>Bacteria</taxon>
        <taxon>Pseudomonadati</taxon>
        <taxon>Pseudomonadota</taxon>
        <taxon>Gammaproteobacteria</taxon>
        <taxon>Enterobacterales</taxon>
        <taxon>Morganellaceae</taxon>
        <taxon>Xenorhabdus</taxon>
    </lineage>
</organism>
<evidence type="ECO:0000313" key="3">
    <source>
        <dbReference type="Proteomes" id="UP000186268"/>
    </source>
</evidence>
<dbReference type="RefSeq" id="WP_074024347.1">
    <property type="nucleotide sequence ID" value="NZ_MKGQ01000021.1"/>
</dbReference>
<keyword evidence="1" id="KW-1133">Transmembrane helix</keyword>
<feature type="transmembrane region" description="Helical" evidence="1">
    <location>
        <begin position="35"/>
        <end position="54"/>
    </location>
</feature>
<dbReference type="Proteomes" id="UP000186268">
    <property type="component" value="Unassembled WGS sequence"/>
</dbReference>